<proteinExistence type="predicted"/>
<evidence type="ECO:0000313" key="1">
    <source>
        <dbReference type="Ensembl" id="ENSMUSP00000146351.2"/>
    </source>
</evidence>
<dbReference type="Antibodypedia" id="52475">
    <property type="antibodies" value="28 antibodies from 11 providers"/>
</dbReference>
<dbReference type="Bgee" id="ENSMUSG00000038570">
    <property type="expression patterns" value="Expressed in spermatid and 104 other cell types or tissues"/>
</dbReference>
<dbReference type="VEuPathDB" id="HostDB:ENSMUSG00000038570"/>
<dbReference type="MGI" id="MGI:1914618">
    <property type="gene designation" value="Saxo2"/>
</dbReference>
<gene>
    <name evidence="1 2" type="primary">Saxo2</name>
</gene>
<evidence type="ECO:0000313" key="2">
    <source>
        <dbReference type="MGI" id="MGI:1914618"/>
    </source>
</evidence>
<reference evidence="1" key="3">
    <citation type="submission" date="2025-08" db="UniProtKB">
        <authorList>
            <consortium name="Ensembl"/>
        </authorList>
    </citation>
    <scope>IDENTIFICATION</scope>
    <source>
        <strain evidence="1">C57BL/6J</strain>
    </source>
</reference>
<dbReference type="Ensembl" id="ENSMUST00000126478.2">
    <property type="protein sequence ID" value="ENSMUSP00000146351.2"/>
    <property type="gene ID" value="ENSMUSG00000038570.16"/>
</dbReference>
<name>A0A140LHB8_MOUSE</name>
<reference evidence="1 3" key="2">
    <citation type="journal article" date="2011" name="PLoS Biol.">
        <title>Modernizing reference genome assemblies.</title>
        <authorList>
            <person name="Church D.M."/>
            <person name="Schneider V.A."/>
            <person name="Graves T."/>
            <person name="Auger K."/>
            <person name="Cunningham F."/>
            <person name="Bouk N."/>
            <person name="Chen H.C."/>
            <person name="Agarwala R."/>
            <person name="McLaren W.M."/>
            <person name="Ritchie G.R."/>
            <person name="Albracht D."/>
            <person name="Kremitzki M."/>
            <person name="Rock S."/>
            <person name="Kotkiewicz H."/>
            <person name="Kremitzki C."/>
            <person name="Wollam A."/>
            <person name="Trani L."/>
            <person name="Fulton L."/>
            <person name="Fulton R."/>
            <person name="Matthews L."/>
            <person name="Whitehead S."/>
            <person name="Chow W."/>
            <person name="Torrance J."/>
            <person name="Dunn M."/>
            <person name="Harden G."/>
            <person name="Threadgold G."/>
            <person name="Wood J."/>
            <person name="Collins J."/>
            <person name="Heath P."/>
            <person name="Griffiths G."/>
            <person name="Pelan S."/>
            <person name="Grafham D."/>
            <person name="Eichler E.E."/>
            <person name="Weinstock G."/>
            <person name="Mardis E.R."/>
            <person name="Wilson R.K."/>
            <person name="Howe K."/>
            <person name="Flicek P."/>
            <person name="Hubbard T."/>
        </authorList>
    </citation>
    <scope>NUCLEOTIDE SEQUENCE [LARGE SCALE GENOMIC DNA]</scope>
    <source>
        <strain evidence="1 3">C57BL/6J</strain>
    </source>
</reference>
<accession>A0A140LHB8</accession>
<dbReference type="GeneTree" id="ENSGT00390000007252"/>
<dbReference type="AlphaFoldDB" id="A0A140LHB8"/>
<dbReference type="Proteomes" id="UP000000589">
    <property type="component" value="Chromosome 7"/>
</dbReference>
<evidence type="ECO:0000313" key="3">
    <source>
        <dbReference type="Proteomes" id="UP000000589"/>
    </source>
</evidence>
<dbReference type="AGR" id="MGI:1914618"/>
<sequence length="83" mass="9416">MYVTYALCSWIFQVSWTLHRTKSLQHFPAPPLQQTLLSLMSLLTLEFPRHGGLEELSNQDASQQLPAPLSLGLYCILCPTKNK</sequence>
<reference evidence="1 3" key="1">
    <citation type="journal article" date="2009" name="PLoS Biol.">
        <title>Lineage-specific biology revealed by a finished genome assembly of the mouse.</title>
        <authorList>
            <consortium name="Mouse Genome Sequencing Consortium"/>
            <person name="Church D.M."/>
            <person name="Goodstadt L."/>
            <person name="Hillier L.W."/>
            <person name="Zody M.C."/>
            <person name="Goldstein S."/>
            <person name="She X."/>
            <person name="Bult C.J."/>
            <person name="Agarwala R."/>
            <person name="Cherry J.L."/>
            <person name="DiCuccio M."/>
            <person name="Hlavina W."/>
            <person name="Kapustin Y."/>
            <person name="Meric P."/>
            <person name="Maglott D."/>
            <person name="Birtle Z."/>
            <person name="Marques A.C."/>
            <person name="Graves T."/>
            <person name="Zhou S."/>
            <person name="Teague B."/>
            <person name="Potamousis K."/>
            <person name="Churas C."/>
            <person name="Place M."/>
            <person name="Herschleb J."/>
            <person name="Runnheim R."/>
            <person name="Forrest D."/>
            <person name="Amos-Landgraf J."/>
            <person name="Schwartz D.C."/>
            <person name="Cheng Z."/>
            <person name="Lindblad-Toh K."/>
            <person name="Eichler E.E."/>
            <person name="Ponting C.P."/>
        </authorList>
    </citation>
    <scope>NUCLEOTIDE SEQUENCE [LARGE SCALE GENOMIC DNA]</scope>
    <source>
        <strain evidence="1 3">C57BL/6J</strain>
    </source>
</reference>
<dbReference type="ExpressionAtlas" id="A0A140LHB8">
    <property type="expression patterns" value="baseline and differential"/>
</dbReference>
<protein>
    <submittedName>
        <fullName evidence="1">Stabilizer of axonemal microtubules 2</fullName>
    </submittedName>
</protein>
<keyword evidence="3" id="KW-1185">Reference proteome</keyword>
<reference evidence="1" key="4">
    <citation type="submission" date="2025-09" db="UniProtKB">
        <authorList>
            <consortium name="Ensembl"/>
        </authorList>
    </citation>
    <scope>IDENTIFICATION</scope>
    <source>
        <strain evidence="1">C57BL/6J</strain>
    </source>
</reference>
<organism evidence="1 3">
    <name type="scientific">Mus musculus</name>
    <name type="common">Mouse</name>
    <dbReference type="NCBI Taxonomy" id="10090"/>
    <lineage>
        <taxon>Eukaryota</taxon>
        <taxon>Metazoa</taxon>
        <taxon>Chordata</taxon>
        <taxon>Craniata</taxon>
        <taxon>Vertebrata</taxon>
        <taxon>Euteleostomi</taxon>
        <taxon>Mammalia</taxon>
        <taxon>Eutheria</taxon>
        <taxon>Euarchontoglires</taxon>
        <taxon>Glires</taxon>
        <taxon>Rodentia</taxon>
        <taxon>Myomorpha</taxon>
        <taxon>Muroidea</taxon>
        <taxon>Muridae</taxon>
        <taxon>Murinae</taxon>
        <taxon>Mus</taxon>
        <taxon>Mus</taxon>
    </lineage>
</organism>